<sequence>MDKIYPYMAKFAYIVSMAMLVLGAVMAVTMLFGGHS</sequence>
<proteinExistence type="predicted"/>
<evidence type="ECO:0000313" key="2">
    <source>
        <dbReference type="EMBL" id="SPY44818.1"/>
    </source>
</evidence>
<gene>
    <name evidence="2" type="ORF">NCTC11647_03769</name>
</gene>
<keyword evidence="1" id="KW-1133">Transmembrane helix</keyword>
<organism evidence="2 3">
    <name type="scientific">Photobacterium damselae</name>
    <dbReference type="NCBI Taxonomy" id="38293"/>
    <lineage>
        <taxon>Bacteria</taxon>
        <taxon>Pseudomonadati</taxon>
        <taxon>Pseudomonadota</taxon>
        <taxon>Gammaproteobacteria</taxon>
        <taxon>Vibrionales</taxon>
        <taxon>Vibrionaceae</taxon>
        <taxon>Photobacterium</taxon>
    </lineage>
</organism>
<dbReference type="AlphaFoldDB" id="A0A2X1XMR8"/>
<reference evidence="2 3" key="1">
    <citation type="submission" date="2018-06" db="EMBL/GenBank/DDBJ databases">
        <authorList>
            <consortium name="Pathogen Informatics"/>
            <person name="Doyle S."/>
        </authorList>
    </citation>
    <scope>NUCLEOTIDE SEQUENCE [LARGE SCALE GENOMIC DNA]</scope>
    <source>
        <strain evidence="2 3">NCTC11647</strain>
    </source>
</reference>
<keyword evidence="1" id="KW-0812">Transmembrane</keyword>
<feature type="transmembrane region" description="Helical" evidence="1">
    <location>
        <begin position="12"/>
        <end position="33"/>
    </location>
</feature>
<dbReference type="Proteomes" id="UP000251647">
    <property type="component" value="Unassembled WGS sequence"/>
</dbReference>
<dbReference type="EMBL" id="UATL01000005">
    <property type="protein sequence ID" value="SPY44818.1"/>
    <property type="molecule type" value="Genomic_DNA"/>
</dbReference>
<protein>
    <submittedName>
        <fullName evidence="2">Uncharacterized protein</fullName>
    </submittedName>
</protein>
<evidence type="ECO:0000313" key="3">
    <source>
        <dbReference type="Proteomes" id="UP000251647"/>
    </source>
</evidence>
<name>A0A2X1XMR8_PHODM</name>
<accession>A0A2X1XMR8</accession>
<keyword evidence="1" id="KW-0472">Membrane</keyword>
<evidence type="ECO:0000256" key="1">
    <source>
        <dbReference type="SAM" id="Phobius"/>
    </source>
</evidence>